<sequence>MNHIEETGSNLLPELSKETTLLVREITQRLFTIISGKCEPCNNVDAVPMLSSNRKLNTSIAKSTEKMENLTRSYTDYFDSQFKPRTFVPNGTNLFNGRLVTARSVNDVGRTTTEIPKLTRQGTYELDPSSNESFEARKSPPRPAISPPLSHALSESLGQISIQSDEELFGLADYVVKAHQILDRAVNFIAKNYRTNRSPDPEETPENQAQKMARLMPPPLMNSSFCIGAPRSLGKIQTSVARTTTTTTTTGAAVKPPPIRRAVSAMAGSKVASSTTAGTRRVATPPIKPGPVRTLSSLQAKAQVTKPIISGTAKRKSVTGNNTSGPGGPSAIGDINSLRESNEKYKQQYAEASHREKVLVRRLTSKEQEVQEYVNQIAEIKASQAPSSTTLRSTLLDPAVNILIQKLRQELISTKAKLEDTQNELSAWKFTPDSNTGKRLMAKCRLLYQENEDLGRMISSGRIAKLESELALQKSFGEEVKKSQSELDEFIQDLDEDVEGMQSTIYFLQQELRKAKESVTLLQQENNSLKTSSSENNLTNGLSPHTPPIKKDESEENVHAENMLVKPEDSDRYKGARTPPLPVDNSCQSDRASVDNNDQTEHEIHQTELNDESSSDSAALIIKIENELLSDREDEDEARSIKKKVRTKTNNKSSGKTNGEEVNSRTRGRDRAKRDLSAPNSDEEKHVKKKRKENLLSSMDYNDEEDSLVLTNGEMLQSDPE</sequence>
<dbReference type="EMBL" id="CADCXV010001127">
    <property type="protein sequence ID" value="CAB0041618.1"/>
    <property type="molecule type" value="Genomic_DNA"/>
</dbReference>
<keyword evidence="3" id="KW-0507">mRNA processing</keyword>
<evidence type="ECO:0000256" key="4">
    <source>
        <dbReference type="ARBA" id="ARBA00023187"/>
    </source>
</evidence>
<proteinExistence type="inferred from homology"/>
<feature type="region of interest" description="Disordered" evidence="7">
    <location>
        <begin position="118"/>
        <end position="150"/>
    </location>
</feature>
<evidence type="ECO:0000256" key="5">
    <source>
        <dbReference type="ARBA" id="ARBA00023242"/>
    </source>
</evidence>
<feature type="compositionally biased region" description="Basic and acidic residues" evidence="7">
    <location>
        <begin position="658"/>
        <end position="686"/>
    </location>
</feature>
<feature type="compositionally biased region" description="Polar residues" evidence="7">
    <location>
        <begin position="527"/>
        <end position="543"/>
    </location>
</feature>
<dbReference type="GO" id="GO:0016556">
    <property type="term" value="P:mRNA modification"/>
    <property type="evidence" value="ECO:0007669"/>
    <property type="project" value="InterPro"/>
</dbReference>
<feature type="region of interest" description="Disordered" evidence="7">
    <location>
        <begin position="268"/>
        <end position="293"/>
    </location>
</feature>
<gene>
    <name evidence="8" type="ORF">TBRA_LOCUS13284</name>
</gene>
<reference evidence="8 9" key="1">
    <citation type="submission" date="2020-02" db="EMBL/GenBank/DDBJ databases">
        <authorList>
            <person name="Ferguson B K."/>
        </authorList>
    </citation>
    <scope>NUCLEOTIDE SEQUENCE [LARGE SCALE GENOMIC DNA]</scope>
</reference>
<feature type="coiled-coil region" evidence="6">
    <location>
        <begin position="335"/>
        <end position="424"/>
    </location>
</feature>
<evidence type="ECO:0000256" key="3">
    <source>
        <dbReference type="ARBA" id="ARBA00022664"/>
    </source>
</evidence>
<protein>
    <recommendedName>
        <fullName evidence="10">Pre-mRNA-splicing regulator female-lethal(2)D</fullName>
    </recommendedName>
</protein>
<evidence type="ECO:0000313" key="9">
    <source>
        <dbReference type="Proteomes" id="UP000479190"/>
    </source>
</evidence>
<comment type="similarity">
    <text evidence="2">Belongs to the fl(2)d family.</text>
</comment>
<accession>A0A6H5IWS1</accession>
<keyword evidence="4" id="KW-0508">mRNA splicing</keyword>
<comment type="subcellular location">
    <subcellularLocation>
        <location evidence="1">Nucleus</location>
    </subcellularLocation>
</comment>
<dbReference type="InterPro" id="IPR033757">
    <property type="entry name" value="WTAP"/>
</dbReference>
<evidence type="ECO:0008006" key="10">
    <source>
        <dbReference type="Google" id="ProtNLM"/>
    </source>
</evidence>
<feature type="compositionally biased region" description="Basic and acidic residues" evidence="7">
    <location>
        <begin position="599"/>
        <end position="608"/>
    </location>
</feature>
<keyword evidence="6" id="KW-0175">Coiled coil</keyword>
<name>A0A6H5IWS1_9HYME</name>
<organism evidence="8 9">
    <name type="scientific">Trichogramma brassicae</name>
    <dbReference type="NCBI Taxonomy" id="86971"/>
    <lineage>
        <taxon>Eukaryota</taxon>
        <taxon>Metazoa</taxon>
        <taxon>Ecdysozoa</taxon>
        <taxon>Arthropoda</taxon>
        <taxon>Hexapoda</taxon>
        <taxon>Insecta</taxon>
        <taxon>Pterygota</taxon>
        <taxon>Neoptera</taxon>
        <taxon>Endopterygota</taxon>
        <taxon>Hymenoptera</taxon>
        <taxon>Apocrita</taxon>
        <taxon>Proctotrupomorpha</taxon>
        <taxon>Chalcidoidea</taxon>
        <taxon>Trichogrammatidae</taxon>
        <taxon>Trichogramma</taxon>
    </lineage>
</organism>
<feature type="compositionally biased region" description="Basic and acidic residues" evidence="7">
    <location>
        <begin position="549"/>
        <end position="559"/>
    </location>
</feature>
<keyword evidence="9" id="KW-1185">Reference proteome</keyword>
<dbReference type="PANTHER" id="PTHR15217:SF0">
    <property type="entry name" value="PRE-MRNA-SPLICING REGULATOR WTAP"/>
    <property type="match status" value="1"/>
</dbReference>
<evidence type="ECO:0000313" key="8">
    <source>
        <dbReference type="EMBL" id="CAB0041618.1"/>
    </source>
</evidence>
<dbReference type="AlphaFoldDB" id="A0A6H5IWS1"/>
<feature type="region of interest" description="Disordered" evidence="7">
    <location>
        <begin position="309"/>
        <end position="334"/>
    </location>
</feature>
<dbReference type="OrthoDB" id="3366661at2759"/>
<evidence type="ECO:0000256" key="6">
    <source>
        <dbReference type="SAM" id="Coils"/>
    </source>
</evidence>
<evidence type="ECO:0000256" key="2">
    <source>
        <dbReference type="ARBA" id="ARBA00010313"/>
    </source>
</evidence>
<dbReference type="Pfam" id="PF17098">
    <property type="entry name" value="Wtap"/>
    <property type="match status" value="1"/>
</dbReference>
<dbReference type="GO" id="GO:0005634">
    <property type="term" value="C:nucleus"/>
    <property type="evidence" value="ECO:0007669"/>
    <property type="project" value="UniProtKB-SubCell"/>
</dbReference>
<dbReference type="GO" id="GO:0000381">
    <property type="term" value="P:regulation of alternative mRNA splicing, via spliceosome"/>
    <property type="evidence" value="ECO:0007669"/>
    <property type="project" value="InterPro"/>
</dbReference>
<evidence type="ECO:0000256" key="1">
    <source>
        <dbReference type="ARBA" id="ARBA00004123"/>
    </source>
</evidence>
<evidence type="ECO:0000256" key="7">
    <source>
        <dbReference type="SAM" id="MobiDB-lite"/>
    </source>
</evidence>
<dbReference type="GO" id="GO:0006397">
    <property type="term" value="P:mRNA processing"/>
    <property type="evidence" value="ECO:0007669"/>
    <property type="project" value="UniProtKB-KW"/>
</dbReference>
<feature type="compositionally biased region" description="Polar residues" evidence="7">
    <location>
        <begin position="585"/>
        <end position="597"/>
    </location>
</feature>
<dbReference type="GO" id="GO:0008380">
    <property type="term" value="P:RNA splicing"/>
    <property type="evidence" value="ECO:0007669"/>
    <property type="project" value="UniProtKB-KW"/>
</dbReference>
<keyword evidence="5" id="KW-0539">Nucleus</keyword>
<dbReference type="PANTHER" id="PTHR15217">
    <property type="entry name" value="WILMS' TUMOR 1-ASSOCIATING PROTEIN"/>
    <property type="match status" value="1"/>
</dbReference>
<feature type="region of interest" description="Disordered" evidence="7">
    <location>
        <begin position="630"/>
        <end position="721"/>
    </location>
</feature>
<feature type="region of interest" description="Disordered" evidence="7">
    <location>
        <begin position="527"/>
        <end position="617"/>
    </location>
</feature>
<dbReference type="Proteomes" id="UP000479190">
    <property type="component" value="Unassembled WGS sequence"/>
</dbReference>